<dbReference type="RefSeq" id="WP_048181719.1">
    <property type="nucleotide sequence ID" value="NZ_JXOJ01000002.1"/>
</dbReference>
<feature type="domain" description="Thioredoxin" evidence="1">
    <location>
        <begin position="5"/>
        <end position="83"/>
    </location>
</feature>
<dbReference type="SUPFAM" id="SSF52833">
    <property type="entry name" value="Thioredoxin-like"/>
    <property type="match status" value="1"/>
</dbReference>
<dbReference type="STRING" id="1550566.SZ63_04295"/>
<dbReference type="InterPro" id="IPR036249">
    <property type="entry name" value="Thioredoxin-like_sf"/>
</dbReference>
<comment type="caution">
    <text evidence="2">The sequence shown here is derived from an EMBL/GenBank/DDBJ whole genome shotgun (WGS) entry which is preliminary data.</text>
</comment>
<dbReference type="Gene3D" id="3.40.30.10">
    <property type="entry name" value="Glutaredoxin"/>
    <property type="match status" value="1"/>
</dbReference>
<organism evidence="2 3">
    <name type="scientific">Methanoculleus sediminis</name>
    <dbReference type="NCBI Taxonomy" id="1550566"/>
    <lineage>
        <taxon>Archaea</taxon>
        <taxon>Methanobacteriati</taxon>
        <taxon>Methanobacteriota</taxon>
        <taxon>Stenosarchaea group</taxon>
        <taxon>Methanomicrobia</taxon>
        <taxon>Methanomicrobiales</taxon>
        <taxon>Methanomicrobiaceae</taxon>
        <taxon>Methanoculleus</taxon>
    </lineage>
</organism>
<name>A0A0H1R0C9_9EURY</name>
<keyword evidence="3" id="KW-1185">Reference proteome</keyword>
<dbReference type="OrthoDB" id="121818at2157"/>
<evidence type="ECO:0000313" key="2">
    <source>
        <dbReference type="EMBL" id="KLK88271.1"/>
    </source>
</evidence>
<dbReference type="Proteomes" id="UP000035301">
    <property type="component" value="Unassembled WGS sequence"/>
</dbReference>
<dbReference type="CDD" id="cd02947">
    <property type="entry name" value="TRX_family"/>
    <property type="match status" value="1"/>
</dbReference>
<dbReference type="AlphaFoldDB" id="A0A0H1R0C9"/>
<proteinExistence type="predicted"/>
<evidence type="ECO:0000259" key="1">
    <source>
        <dbReference type="Pfam" id="PF00085"/>
    </source>
</evidence>
<evidence type="ECO:0000313" key="3">
    <source>
        <dbReference type="Proteomes" id="UP000035301"/>
    </source>
</evidence>
<dbReference type="InterPro" id="IPR013766">
    <property type="entry name" value="Thioredoxin_domain"/>
</dbReference>
<dbReference type="PATRIC" id="fig|1550566.3.peg.920"/>
<accession>A0A0H1R0C9</accession>
<sequence>MAVKVISFYQEGCMGCKEQTPILREAETDLGIEVEEIDAVKNPDYIQKYNLRVTPTTLVLDGDEIRERMEGLVHREDLEAAIRRHLPEPLPR</sequence>
<gene>
    <name evidence="2" type="ORF">SZ63_04295</name>
</gene>
<dbReference type="EMBL" id="JXOJ01000002">
    <property type="protein sequence ID" value="KLK88271.1"/>
    <property type="molecule type" value="Genomic_DNA"/>
</dbReference>
<reference evidence="2 3" key="1">
    <citation type="journal article" date="2015" name="Int. J. Syst. Evol. Microbiol.">
        <title>Methanoculleus sediminis sp. nov., a methanogen from sediments near a submarine mud volcano.</title>
        <authorList>
            <person name="Chen S.C."/>
            <person name="Chen M.F."/>
            <person name="Lai M.C."/>
            <person name="Weng C.Y."/>
            <person name="Wu S.Y."/>
            <person name="Lin S."/>
            <person name="Yang T.F."/>
            <person name="Chen P.C."/>
        </authorList>
    </citation>
    <scope>NUCLEOTIDE SEQUENCE [LARGE SCALE GENOMIC DNA]</scope>
    <source>
        <strain evidence="2 3">S3Fa</strain>
    </source>
</reference>
<dbReference type="Pfam" id="PF00085">
    <property type="entry name" value="Thioredoxin"/>
    <property type="match status" value="1"/>
</dbReference>
<protein>
    <submittedName>
        <fullName evidence="2">Glutaredoxin</fullName>
    </submittedName>
</protein>